<keyword evidence="3" id="KW-1185">Reference proteome</keyword>
<feature type="transmembrane region" description="Helical" evidence="1">
    <location>
        <begin position="46"/>
        <end position="66"/>
    </location>
</feature>
<name>A0ABZ2V233_9RHOB</name>
<dbReference type="EMBL" id="CP150951">
    <property type="protein sequence ID" value="WZC48138.1"/>
    <property type="molecule type" value="Genomic_DNA"/>
</dbReference>
<dbReference type="InterPro" id="IPR009732">
    <property type="entry name" value="DUF1304"/>
</dbReference>
<dbReference type="RefSeq" id="WP_341366257.1">
    <property type="nucleotide sequence ID" value="NZ_CP150951.2"/>
</dbReference>
<protein>
    <submittedName>
        <fullName evidence="2">DUF1304 domain-containing protein</fullName>
    </submittedName>
</protein>
<keyword evidence="1" id="KW-0472">Membrane</keyword>
<proteinExistence type="predicted"/>
<evidence type="ECO:0000313" key="2">
    <source>
        <dbReference type="EMBL" id="WZC48138.1"/>
    </source>
</evidence>
<keyword evidence="1" id="KW-1133">Transmembrane helix</keyword>
<keyword evidence="1" id="KW-0812">Transmembrane</keyword>
<dbReference type="PANTHER" id="PTHR38446">
    <property type="entry name" value="BLL0914 PROTEIN"/>
    <property type="match status" value="1"/>
</dbReference>
<accession>A0ABZ2V233</accession>
<feature type="transmembrane region" description="Helical" evidence="1">
    <location>
        <begin position="78"/>
        <end position="96"/>
    </location>
</feature>
<gene>
    <name evidence="2" type="ORF">AABB29_14835</name>
</gene>
<dbReference type="PANTHER" id="PTHR38446:SF1">
    <property type="entry name" value="BLL0914 PROTEIN"/>
    <property type="match status" value="1"/>
</dbReference>
<reference evidence="3" key="1">
    <citation type="submission" date="2024-04" db="EMBL/GenBank/DDBJ databases">
        <title>Phylogenomic analyses of a clade within the roseobacter group suggest taxonomic reassignments of species of the genera Aestuariivita, Citreicella, Loktanella, Nautella, Pelagibaca, Ruegeria, Thalassobius, Thiobacimonas and Tropicibacter, and the proposal o.</title>
        <authorList>
            <person name="Jeon C.O."/>
        </authorList>
    </citation>
    <scope>NUCLEOTIDE SEQUENCE [LARGE SCALE GENOMIC DNA]</scope>
    <source>
        <strain evidence="3">BS5-3</strain>
    </source>
</reference>
<evidence type="ECO:0000313" key="3">
    <source>
        <dbReference type="Proteomes" id="UP001440612"/>
    </source>
</evidence>
<organism evidence="2 3">
    <name type="scientific">Yoonia phaeophyticola</name>
    <dbReference type="NCBI Taxonomy" id="3137369"/>
    <lineage>
        <taxon>Bacteria</taxon>
        <taxon>Pseudomonadati</taxon>
        <taxon>Pseudomonadota</taxon>
        <taxon>Alphaproteobacteria</taxon>
        <taxon>Rhodobacterales</taxon>
        <taxon>Paracoccaceae</taxon>
        <taxon>Yoonia</taxon>
    </lineage>
</organism>
<sequence>MRIVSLILIALIAALHLYIAYFEMFAWETTGPRVFPTLPPDSFSQTKALAANQGIYNAFLAAGLIWSLLIRDTHWQRNIATCFLLFVFVAGIVGALTVSTQILMTQTAPATITLILLWLGRAKS</sequence>
<dbReference type="Proteomes" id="UP001440612">
    <property type="component" value="Chromosome"/>
</dbReference>
<evidence type="ECO:0000256" key="1">
    <source>
        <dbReference type="SAM" id="Phobius"/>
    </source>
</evidence>
<dbReference type="Pfam" id="PF06993">
    <property type="entry name" value="DUF1304"/>
    <property type="match status" value="1"/>
</dbReference>